<evidence type="ECO:0000256" key="1">
    <source>
        <dbReference type="ARBA" id="ARBA00004123"/>
    </source>
</evidence>
<dbReference type="SMART" id="SM00558">
    <property type="entry name" value="JmjC"/>
    <property type="match status" value="1"/>
</dbReference>
<evidence type="ECO:0000313" key="6">
    <source>
        <dbReference type="Proteomes" id="UP000678499"/>
    </source>
</evidence>
<dbReference type="GO" id="GO:0006338">
    <property type="term" value="P:chromatin remodeling"/>
    <property type="evidence" value="ECO:0007669"/>
    <property type="project" value="TreeGrafter"/>
</dbReference>
<evidence type="ECO:0000256" key="3">
    <source>
        <dbReference type="SAM" id="MobiDB-lite"/>
    </source>
</evidence>
<dbReference type="PROSITE" id="PS51184">
    <property type="entry name" value="JMJC"/>
    <property type="match status" value="1"/>
</dbReference>
<proteinExistence type="predicted"/>
<comment type="subcellular location">
    <subcellularLocation>
        <location evidence="1">Nucleus</location>
    </subcellularLocation>
</comment>
<accession>A0A7R9BK32</accession>
<dbReference type="Pfam" id="PF02373">
    <property type="entry name" value="JmjC"/>
    <property type="match status" value="2"/>
</dbReference>
<evidence type="ECO:0000256" key="2">
    <source>
        <dbReference type="ARBA" id="ARBA00023242"/>
    </source>
</evidence>
<organism evidence="5">
    <name type="scientific">Notodromas monacha</name>
    <dbReference type="NCBI Taxonomy" id="399045"/>
    <lineage>
        <taxon>Eukaryota</taxon>
        <taxon>Metazoa</taxon>
        <taxon>Ecdysozoa</taxon>
        <taxon>Arthropoda</taxon>
        <taxon>Crustacea</taxon>
        <taxon>Oligostraca</taxon>
        <taxon>Ostracoda</taxon>
        <taxon>Podocopa</taxon>
        <taxon>Podocopida</taxon>
        <taxon>Cypridocopina</taxon>
        <taxon>Cypridoidea</taxon>
        <taxon>Cyprididae</taxon>
        <taxon>Notodromas</taxon>
    </lineage>
</organism>
<dbReference type="EMBL" id="CAJPEX010000387">
    <property type="protein sequence ID" value="CAG0915434.1"/>
    <property type="molecule type" value="Genomic_DNA"/>
</dbReference>
<dbReference type="EMBL" id="OA882424">
    <property type="protein sequence ID" value="CAD7275282.1"/>
    <property type="molecule type" value="Genomic_DNA"/>
</dbReference>
<keyword evidence="6" id="KW-1185">Reference proteome</keyword>
<keyword evidence="2" id="KW-0539">Nucleus</keyword>
<dbReference type="GO" id="GO:0005634">
    <property type="term" value="C:nucleus"/>
    <property type="evidence" value="ECO:0007669"/>
    <property type="project" value="UniProtKB-SubCell"/>
</dbReference>
<dbReference type="InterPro" id="IPR003347">
    <property type="entry name" value="JmjC_dom"/>
</dbReference>
<dbReference type="AlphaFoldDB" id="A0A7R9BK32"/>
<name>A0A7R9BK32_9CRUS</name>
<protein>
    <recommendedName>
        <fullName evidence="4">JmjC domain-containing protein</fullName>
    </recommendedName>
</protein>
<sequence length="405" mass="46132">MTLPTIHVGMLFSTSCWYRDPHGLPWVEYLHYGAQKIWYSVPSHAEGAFRTAMQDVMPMHTLRSHSHCPIWLPSDSAMVPIEELLKRNVPVSRAVQEPGSFVVIFQKCFASSICCGYAVSESVNFAPSDWLTTCMDAFMMMEFSREEAYFSIERFLCNVATDLKVDANVLSQVPIEELLKRNVPVSRAVQEPGSFVVIFQKCFASSICCGYAVSESVNFAPSDWLTTCMDAFMMMEFSREEAYFSIERFLCNVATDLKVDANVLSQVLSKLEALYSKEEELLTNLKMRGVTFVRSSQNVSKNHEGVDRKNVKRSDSSRPKDASNDEVEEPVCDVCSRRSYFSWVETKSDMNLCLKHGERFLKKHPKTKAADIKVIIRKSKEEIRSCINKAKSRIMELSQRKLSKP</sequence>
<reference evidence="5" key="1">
    <citation type="submission" date="2020-11" db="EMBL/GenBank/DDBJ databases">
        <authorList>
            <person name="Tran Van P."/>
        </authorList>
    </citation>
    <scope>NUCLEOTIDE SEQUENCE</scope>
</reference>
<dbReference type="SUPFAM" id="SSF51197">
    <property type="entry name" value="Clavaminate synthase-like"/>
    <property type="match status" value="1"/>
</dbReference>
<dbReference type="GO" id="GO:0010468">
    <property type="term" value="P:regulation of gene expression"/>
    <property type="evidence" value="ECO:0007669"/>
    <property type="project" value="TreeGrafter"/>
</dbReference>
<feature type="compositionally biased region" description="Basic and acidic residues" evidence="3">
    <location>
        <begin position="301"/>
        <end position="323"/>
    </location>
</feature>
<feature type="domain" description="JmjC" evidence="4">
    <location>
        <begin position="1"/>
        <end position="142"/>
    </location>
</feature>
<dbReference type="PANTHER" id="PTHR10694">
    <property type="entry name" value="LYSINE-SPECIFIC DEMETHYLASE"/>
    <property type="match status" value="1"/>
</dbReference>
<feature type="region of interest" description="Disordered" evidence="3">
    <location>
        <begin position="298"/>
        <end position="325"/>
    </location>
</feature>
<dbReference type="GO" id="GO:0000785">
    <property type="term" value="C:chromatin"/>
    <property type="evidence" value="ECO:0007669"/>
    <property type="project" value="TreeGrafter"/>
</dbReference>
<evidence type="ECO:0000313" key="5">
    <source>
        <dbReference type="EMBL" id="CAD7275282.1"/>
    </source>
</evidence>
<evidence type="ECO:0000259" key="4">
    <source>
        <dbReference type="PROSITE" id="PS51184"/>
    </source>
</evidence>
<dbReference type="Proteomes" id="UP000678499">
    <property type="component" value="Unassembled WGS sequence"/>
</dbReference>
<gene>
    <name evidence="5" type="ORF">NMOB1V02_LOCUS3081</name>
</gene>
<dbReference type="Gene3D" id="2.60.120.650">
    <property type="entry name" value="Cupin"/>
    <property type="match status" value="2"/>
</dbReference>
<dbReference type="OrthoDB" id="8951118at2759"/>
<dbReference type="PANTHER" id="PTHR10694:SF113">
    <property type="entry name" value="PROTEIN JUMONJI"/>
    <property type="match status" value="1"/>
</dbReference>